<dbReference type="Pfam" id="PF00581">
    <property type="entry name" value="Rhodanese"/>
    <property type="match status" value="1"/>
</dbReference>
<protein>
    <recommendedName>
        <fullName evidence="1">Rhodanese domain-containing protein</fullName>
    </recommendedName>
</protein>
<sequence>MRTILKGKIENGVKIGVYLTFSKSDDVSFLKRVANVIQEHLFLQEHLFAIGTTGANASTQPSSPVDPNAALRTVNSFIICASSFDHLDRARLLSGSKFLGRIVSAKDDLDARQWVAGVLDLGVHPYDGDALWDVVRKSVRSSADPFVPPTGSRSADEMLAEARVHLNRLTPQQAYDELRGSMIDAPAFLVDIRPAAQRDMEGGIGGSLIIERTELEWRFDPRSDSRLAIVDRYDVRVIVFCQEGYSSSLAAFSLQLLGLYNATDIIGGFAAWRAAGLPVDAPSIPQYRRR</sequence>
<feature type="domain" description="Rhodanese" evidence="1">
    <location>
        <begin position="183"/>
        <end position="281"/>
    </location>
</feature>
<dbReference type="AlphaFoldDB" id="A0A2A9NR69"/>
<gene>
    <name evidence="2" type="ORF">AMATHDRAFT_177486</name>
</gene>
<dbReference type="STRING" id="703135.A0A2A9NR69"/>
<name>A0A2A9NR69_9AGAR</name>
<dbReference type="Proteomes" id="UP000242287">
    <property type="component" value="Unassembled WGS sequence"/>
</dbReference>
<reference evidence="2 3" key="1">
    <citation type="submission" date="2014-02" db="EMBL/GenBank/DDBJ databases">
        <title>Transposable element dynamics among asymbiotic and ectomycorrhizal Amanita fungi.</title>
        <authorList>
            <consortium name="DOE Joint Genome Institute"/>
            <person name="Hess J."/>
            <person name="Skrede I."/>
            <person name="Wolfe B."/>
            <person name="LaButti K."/>
            <person name="Ohm R.A."/>
            <person name="Grigoriev I.V."/>
            <person name="Pringle A."/>
        </authorList>
    </citation>
    <scope>NUCLEOTIDE SEQUENCE [LARGE SCALE GENOMIC DNA]</scope>
    <source>
        <strain evidence="2 3">SKay4041</strain>
    </source>
</reference>
<evidence type="ECO:0000259" key="1">
    <source>
        <dbReference type="PROSITE" id="PS50206"/>
    </source>
</evidence>
<dbReference type="SMART" id="SM00450">
    <property type="entry name" value="RHOD"/>
    <property type="match status" value="1"/>
</dbReference>
<keyword evidence="3" id="KW-1185">Reference proteome</keyword>
<dbReference type="SUPFAM" id="SSF52821">
    <property type="entry name" value="Rhodanese/Cell cycle control phosphatase"/>
    <property type="match status" value="1"/>
</dbReference>
<evidence type="ECO:0000313" key="3">
    <source>
        <dbReference type="Proteomes" id="UP000242287"/>
    </source>
</evidence>
<dbReference type="OrthoDB" id="566238at2759"/>
<dbReference type="Gene3D" id="3.40.250.10">
    <property type="entry name" value="Rhodanese-like domain"/>
    <property type="match status" value="1"/>
</dbReference>
<accession>A0A2A9NR69</accession>
<evidence type="ECO:0000313" key="2">
    <source>
        <dbReference type="EMBL" id="PFH50182.1"/>
    </source>
</evidence>
<dbReference type="InterPro" id="IPR001763">
    <property type="entry name" value="Rhodanese-like_dom"/>
</dbReference>
<dbReference type="InterPro" id="IPR036873">
    <property type="entry name" value="Rhodanese-like_dom_sf"/>
</dbReference>
<dbReference type="PROSITE" id="PS50206">
    <property type="entry name" value="RHODANESE_3"/>
    <property type="match status" value="1"/>
</dbReference>
<organism evidence="2 3">
    <name type="scientific">Amanita thiersii Skay4041</name>
    <dbReference type="NCBI Taxonomy" id="703135"/>
    <lineage>
        <taxon>Eukaryota</taxon>
        <taxon>Fungi</taxon>
        <taxon>Dikarya</taxon>
        <taxon>Basidiomycota</taxon>
        <taxon>Agaricomycotina</taxon>
        <taxon>Agaricomycetes</taxon>
        <taxon>Agaricomycetidae</taxon>
        <taxon>Agaricales</taxon>
        <taxon>Pluteineae</taxon>
        <taxon>Amanitaceae</taxon>
        <taxon>Amanita</taxon>
    </lineage>
</organism>
<dbReference type="EMBL" id="KZ302009">
    <property type="protein sequence ID" value="PFH50182.1"/>
    <property type="molecule type" value="Genomic_DNA"/>
</dbReference>
<proteinExistence type="predicted"/>